<dbReference type="AlphaFoldDB" id="A0A0H3XKP3"/>
<gene>
    <name evidence="1" type="ORF">SERIO_v1c09430</name>
</gene>
<dbReference type="EMBL" id="CP011856">
    <property type="protein sequence ID" value="AKM54501.1"/>
    <property type="molecule type" value="Genomic_DNA"/>
</dbReference>
<accession>A0A0H3XKP3</accession>
<protein>
    <submittedName>
        <fullName evidence="1">Uncharacterized protein</fullName>
    </submittedName>
</protein>
<sequence>MKTLLTFLGSSIIGATSVASGTVQIHENNITTNNVTNGLYSFDVSGRDDYIFGWHWQDSSTFNDNNANINYQWGSKTYHGGLDYTTVDMTNAPVSEQWEQYKTVYLFSRDVFIGLAEVRMFITMDYHKGYDGKYNIRYHALNSKTDWSGSYAHFWGSL</sequence>
<dbReference type="Proteomes" id="UP000035661">
    <property type="component" value="Chromosome"/>
</dbReference>
<name>A0A0H3XKP3_9MOLU</name>
<dbReference type="KEGG" id="seri:SERIO_v1c09430"/>
<organism evidence="1 2">
    <name type="scientific">Spiroplasma eriocheiris</name>
    <dbReference type="NCBI Taxonomy" id="315358"/>
    <lineage>
        <taxon>Bacteria</taxon>
        <taxon>Bacillati</taxon>
        <taxon>Mycoplasmatota</taxon>
        <taxon>Mollicutes</taxon>
        <taxon>Entomoplasmatales</taxon>
        <taxon>Spiroplasmataceae</taxon>
        <taxon>Spiroplasma</taxon>
    </lineage>
</organism>
<dbReference type="PATRIC" id="fig|743698.3.peg.952"/>
<evidence type="ECO:0000313" key="1">
    <source>
        <dbReference type="EMBL" id="AKM54501.1"/>
    </source>
</evidence>
<reference evidence="2" key="2">
    <citation type="submission" date="2015-06" db="EMBL/GenBank/DDBJ databases">
        <title>Complete genome sequence of Spiroplasma eriocheiris TDA-040725-5 (DSM 21848).</title>
        <authorList>
            <person name="Lo W.-S."/>
            <person name="Kuo C.-H."/>
        </authorList>
    </citation>
    <scope>NUCLEOTIDE SEQUENCE [LARGE SCALE GENOMIC DNA]</scope>
    <source>
        <strain evidence="2">TDA-040725-5</strain>
    </source>
</reference>
<dbReference type="RefSeq" id="WP_047791700.1">
    <property type="nucleotide sequence ID" value="NZ_CP011856.1"/>
</dbReference>
<reference evidence="1 2" key="1">
    <citation type="journal article" date="2015" name="Genome Biol. Evol.">
        <title>Found and Lost: The Fates of Horizontally Acquired Genes in Arthropod-Symbiotic Spiroplasma.</title>
        <authorList>
            <person name="Lo W.S."/>
            <person name="Gasparich G.E."/>
            <person name="Kuo C.H."/>
        </authorList>
    </citation>
    <scope>NUCLEOTIDE SEQUENCE [LARGE SCALE GENOMIC DNA]</scope>
    <source>
        <strain evidence="2">TDA-040725-5</strain>
    </source>
</reference>
<keyword evidence="2" id="KW-1185">Reference proteome</keyword>
<proteinExistence type="predicted"/>
<evidence type="ECO:0000313" key="2">
    <source>
        <dbReference type="Proteomes" id="UP000035661"/>
    </source>
</evidence>